<evidence type="ECO:0000256" key="1">
    <source>
        <dbReference type="ARBA" id="ARBA00022801"/>
    </source>
</evidence>
<feature type="compositionally biased region" description="Basic and acidic residues" evidence="2">
    <location>
        <begin position="16"/>
        <end position="27"/>
    </location>
</feature>
<proteinExistence type="predicted"/>
<keyword evidence="1" id="KW-0378">Hydrolase</keyword>
<gene>
    <name evidence="4" type="ORF">JX265_009373</name>
</gene>
<dbReference type="SUPFAM" id="SSF53474">
    <property type="entry name" value="alpha/beta-Hydrolases"/>
    <property type="match status" value="1"/>
</dbReference>
<dbReference type="EMBL" id="JAFIMR010000028">
    <property type="protein sequence ID" value="KAI1861870.1"/>
    <property type="molecule type" value="Genomic_DNA"/>
</dbReference>
<evidence type="ECO:0000256" key="2">
    <source>
        <dbReference type="SAM" id="MobiDB-lite"/>
    </source>
</evidence>
<keyword evidence="5" id="KW-1185">Reference proteome</keyword>
<dbReference type="Pfam" id="PF07859">
    <property type="entry name" value="Abhydrolase_3"/>
    <property type="match status" value="1"/>
</dbReference>
<comment type="caution">
    <text evidence="4">The sequence shown here is derived from an EMBL/GenBank/DDBJ whole genome shotgun (WGS) entry which is preliminary data.</text>
</comment>
<dbReference type="PANTHER" id="PTHR48081:SF8">
    <property type="entry name" value="ALPHA_BETA HYDROLASE FOLD-3 DOMAIN-CONTAINING PROTEIN-RELATED"/>
    <property type="match status" value="1"/>
</dbReference>
<reference evidence="4" key="1">
    <citation type="submission" date="2021-03" db="EMBL/GenBank/DDBJ databases">
        <title>Revisited historic fungal species revealed as producer of novel bioactive compounds through whole genome sequencing and comparative genomics.</title>
        <authorList>
            <person name="Vignolle G.A."/>
            <person name="Hochenegger N."/>
            <person name="Mach R.L."/>
            <person name="Mach-Aigner A.R."/>
            <person name="Javad Rahimi M."/>
            <person name="Salim K.A."/>
            <person name="Chan C.M."/>
            <person name="Lim L.B.L."/>
            <person name="Cai F."/>
            <person name="Druzhinina I.S."/>
            <person name="U'Ren J.M."/>
            <person name="Derntl C."/>
        </authorList>
    </citation>
    <scope>NUCLEOTIDE SEQUENCE</scope>
    <source>
        <strain evidence="4">TUCIM 5799</strain>
    </source>
</reference>
<feature type="domain" description="Alpha/beta hydrolase fold-3" evidence="3">
    <location>
        <begin position="145"/>
        <end position="345"/>
    </location>
</feature>
<evidence type="ECO:0000313" key="5">
    <source>
        <dbReference type="Proteomes" id="UP000829685"/>
    </source>
</evidence>
<name>A0A9P9WG76_9PEZI</name>
<dbReference type="AlphaFoldDB" id="A0A9P9WG76"/>
<dbReference type="InterPro" id="IPR050300">
    <property type="entry name" value="GDXG_lipolytic_enzyme"/>
</dbReference>
<dbReference type="Proteomes" id="UP000829685">
    <property type="component" value="Unassembled WGS sequence"/>
</dbReference>
<dbReference type="InterPro" id="IPR029058">
    <property type="entry name" value="AB_hydrolase_fold"/>
</dbReference>
<accession>A0A9P9WG76</accession>
<feature type="region of interest" description="Disordered" evidence="2">
    <location>
        <begin position="1"/>
        <end position="32"/>
    </location>
</feature>
<organism evidence="4 5">
    <name type="scientific">Neoarthrinium moseri</name>
    <dbReference type="NCBI Taxonomy" id="1658444"/>
    <lineage>
        <taxon>Eukaryota</taxon>
        <taxon>Fungi</taxon>
        <taxon>Dikarya</taxon>
        <taxon>Ascomycota</taxon>
        <taxon>Pezizomycotina</taxon>
        <taxon>Sordariomycetes</taxon>
        <taxon>Xylariomycetidae</taxon>
        <taxon>Amphisphaeriales</taxon>
        <taxon>Apiosporaceae</taxon>
        <taxon>Neoarthrinium</taxon>
    </lineage>
</organism>
<dbReference type="Gene3D" id="3.40.50.1820">
    <property type="entry name" value="alpha/beta hydrolase"/>
    <property type="match status" value="1"/>
</dbReference>
<protein>
    <recommendedName>
        <fullName evidence="3">Alpha/beta hydrolase fold-3 domain-containing protein</fullName>
    </recommendedName>
</protein>
<evidence type="ECO:0000313" key="4">
    <source>
        <dbReference type="EMBL" id="KAI1861870.1"/>
    </source>
</evidence>
<sequence>MFAPGIVEPSANMGIPERERSPAETRSVHGNTGKRAPTILMVSSSAGLRDMALLVDTGGAMPLYPSGIITSPFLVFPQWHGTENSFQRRYQTAMLTIGELYRSNWPPASFPTFIKQYDTRSHLPIRVFLPQSYDMSTGIPLPVLFTVHGGGFSMGSATDDDRWNRLFADTQGVMVVGLNHSKAPYAPYPTAIYDLEAVILAVMNDISLPIDRTRTAIGGSFSGATLAFAVAQLARIRTQVAFRAVFSSCGLLELGIPASAKAKTRPYKPGLSSARSGATDSMANALPSIQWGYTPAGTDMTDPLYAPFYAPASALPPHVCLLAAELDILAHDAWRMACRLAGRRVPGMEEQVGRPGVGARGMLELTDAAFGFEVVMGASSGGGVRSVKWLLVPDALHGFDLRLPDALAGDDETREDANMKTRQAVVALGQWLRGVVWGM</sequence>
<dbReference type="InterPro" id="IPR013094">
    <property type="entry name" value="AB_hydrolase_3"/>
</dbReference>
<evidence type="ECO:0000259" key="3">
    <source>
        <dbReference type="Pfam" id="PF07859"/>
    </source>
</evidence>
<dbReference type="PANTHER" id="PTHR48081">
    <property type="entry name" value="AB HYDROLASE SUPERFAMILY PROTEIN C4A8.06C"/>
    <property type="match status" value="1"/>
</dbReference>
<dbReference type="GO" id="GO:0016787">
    <property type="term" value="F:hydrolase activity"/>
    <property type="evidence" value="ECO:0007669"/>
    <property type="project" value="UniProtKB-KW"/>
</dbReference>